<evidence type="ECO:0000256" key="5">
    <source>
        <dbReference type="ARBA" id="ARBA00022602"/>
    </source>
</evidence>
<dbReference type="OrthoDB" id="272289at2759"/>
<dbReference type="InterPro" id="IPR002088">
    <property type="entry name" value="Prenyl_trans_a"/>
</dbReference>
<dbReference type="PANTHER" id="PTHR11129:SF1">
    <property type="entry name" value="PROTEIN FARNESYLTRANSFERASE_GERANYLGERANYLTRANSFERASE TYPE-1 SUBUNIT ALPHA"/>
    <property type="match status" value="1"/>
</dbReference>
<gene>
    <name evidence="14" type="ORF">THASP1DRAFT_11968</name>
</gene>
<evidence type="ECO:0000256" key="3">
    <source>
        <dbReference type="ARBA" id="ARBA00012700"/>
    </source>
</evidence>
<evidence type="ECO:0000256" key="8">
    <source>
        <dbReference type="ARBA" id="ARBA00022842"/>
    </source>
</evidence>
<dbReference type="GO" id="GO:0005953">
    <property type="term" value="C:CAAX-protein geranylgeranyltransferase complex"/>
    <property type="evidence" value="ECO:0007669"/>
    <property type="project" value="TreeGrafter"/>
</dbReference>
<evidence type="ECO:0000256" key="6">
    <source>
        <dbReference type="ARBA" id="ARBA00022679"/>
    </source>
</evidence>
<feature type="non-terminal residue" evidence="14">
    <location>
        <position position="1"/>
    </location>
</feature>
<proteinExistence type="inferred from homology"/>
<keyword evidence="5" id="KW-0637">Prenyltransferase</keyword>
<evidence type="ECO:0000256" key="4">
    <source>
        <dbReference type="ARBA" id="ARBA00012702"/>
    </source>
</evidence>
<reference evidence="15" key="1">
    <citation type="journal article" date="2018" name="Nat. Microbiol.">
        <title>Leveraging single-cell genomics to expand the fungal tree of life.</title>
        <authorList>
            <person name="Ahrendt S.R."/>
            <person name="Quandt C.A."/>
            <person name="Ciobanu D."/>
            <person name="Clum A."/>
            <person name="Salamov A."/>
            <person name="Andreopoulos B."/>
            <person name="Cheng J.F."/>
            <person name="Woyke T."/>
            <person name="Pelin A."/>
            <person name="Henrissat B."/>
            <person name="Reynolds N.K."/>
            <person name="Benny G.L."/>
            <person name="Smith M.E."/>
            <person name="James T.Y."/>
            <person name="Grigoriev I.V."/>
        </authorList>
    </citation>
    <scope>NUCLEOTIDE SEQUENCE [LARGE SCALE GENOMIC DNA]</scope>
    <source>
        <strain evidence="15">RSA 1356</strain>
    </source>
</reference>
<dbReference type="PROSITE" id="PS51147">
    <property type="entry name" value="PFTA"/>
    <property type="match status" value="5"/>
</dbReference>
<evidence type="ECO:0000256" key="10">
    <source>
        <dbReference type="ARBA" id="ARBA00041392"/>
    </source>
</evidence>
<dbReference type="EC" id="2.5.1.59" evidence="3"/>
<evidence type="ECO:0000256" key="1">
    <source>
        <dbReference type="ARBA" id="ARBA00001946"/>
    </source>
</evidence>
<dbReference type="Pfam" id="PF01239">
    <property type="entry name" value="PPTA"/>
    <property type="match status" value="5"/>
</dbReference>
<dbReference type="SUPFAM" id="SSF48439">
    <property type="entry name" value="Protein prenylyltransferase"/>
    <property type="match status" value="1"/>
</dbReference>
<dbReference type="GO" id="GO:0004662">
    <property type="term" value="F:CAAX-protein geranylgeranyltransferase activity"/>
    <property type="evidence" value="ECO:0007669"/>
    <property type="project" value="UniProtKB-EC"/>
</dbReference>
<evidence type="ECO:0000313" key="15">
    <source>
        <dbReference type="Proteomes" id="UP000271241"/>
    </source>
</evidence>
<keyword evidence="7" id="KW-0677">Repeat</keyword>
<evidence type="ECO:0000256" key="7">
    <source>
        <dbReference type="ARBA" id="ARBA00022737"/>
    </source>
</evidence>
<dbReference type="EC" id="2.5.1.58" evidence="4"/>
<evidence type="ECO:0000256" key="13">
    <source>
        <dbReference type="ARBA" id="ARBA00043219"/>
    </source>
</evidence>
<evidence type="ECO:0000256" key="9">
    <source>
        <dbReference type="ARBA" id="ARBA00040965"/>
    </source>
</evidence>
<dbReference type="Gene3D" id="1.25.40.120">
    <property type="entry name" value="Protein prenylyltransferase"/>
    <property type="match status" value="1"/>
</dbReference>
<dbReference type="Proteomes" id="UP000271241">
    <property type="component" value="Unassembled WGS sequence"/>
</dbReference>
<dbReference type="STRING" id="78915.A0A4P9XXG0"/>
<dbReference type="GO" id="GO:0004660">
    <property type="term" value="F:protein farnesyltransferase activity"/>
    <property type="evidence" value="ECO:0007669"/>
    <property type="project" value="UniProtKB-EC"/>
</dbReference>
<dbReference type="PANTHER" id="PTHR11129">
    <property type="entry name" value="PROTEIN FARNESYLTRANSFERASE ALPHA SUBUNIT/RAB GERANYLGERANYL TRANSFERASE ALPHA SUBUNIT"/>
    <property type="match status" value="1"/>
</dbReference>
<keyword evidence="6" id="KW-0808">Transferase</keyword>
<sequence length="289" mass="33876">WSDVTPVPQDDGPDPVCPIAYSSEYADAMSYFRAVSAKREYSTRALELTGTIIDMNPGHYTVWLYRKDIVFALDLDFQQELDFVESVANETPKCYQLWHHRQVIIEKLGDASQELAFIERVLNGDPKNFHAWSYRQWVIKTFNLWDGELAFVDQLLDSDIRNNSAWNQRYFALHYRPTPADNETLQREVDYAIKKIRLAPHNESAWNYLAGWVNVADGSRYVTKCSSFWHFAEQFGASQNDCLLVWMILSQRWRLKHPFQCLCWLLLWKASKNMPSWATISSDVRRRFG</sequence>
<dbReference type="GO" id="GO:0005965">
    <property type="term" value="C:protein farnesyltransferase complex"/>
    <property type="evidence" value="ECO:0007669"/>
    <property type="project" value="TreeGrafter"/>
</dbReference>
<dbReference type="AlphaFoldDB" id="A0A4P9XXG0"/>
<dbReference type="EMBL" id="KZ992426">
    <property type="protein sequence ID" value="RKP11133.1"/>
    <property type="molecule type" value="Genomic_DNA"/>
</dbReference>
<evidence type="ECO:0000256" key="2">
    <source>
        <dbReference type="ARBA" id="ARBA00006734"/>
    </source>
</evidence>
<evidence type="ECO:0000313" key="14">
    <source>
        <dbReference type="EMBL" id="RKP11133.1"/>
    </source>
</evidence>
<keyword evidence="8" id="KW-0460">Magnesium</keyword>
<keyword evidence="15" id="KW-1185">Reference proteome</keyword>
<protein>
    <recommendedName>
        <fullName evidence="9">Protein farnesyltransferase/geranylgeranyltransferase type-1 subunit alpha</fullName>
        <ecNumber evidence="4">2.5.1.58</ecNumber>
        <ecNumber evidence="3">2.5.1.59</ecNumber>
    </recommendedName>
    <alternativeName>
        <fullName evidence="12">CAAX farnesyltransferase subunit alpha</fullName>
    </alternativeName>
    <alternativeName>
        <fullName evidence="11">FTase-alpha</fullName>
    </alternativeName>
    <alternativeName>
        <fullName evidence="10">Ras proteins prenyltransferase subunit alpha</fullName>
    </alternativeName>
    <alternativeName>
        <fullName evidence="13">Type I protein geranyl-geranyltransferase subunit alpha</fullName>
    </alternativeName>
</protein>
<comment type="cofactor">
    <cofactor evidence="1">
        <name>Mg(2+)</name>
        <dbReference type="ChEBI" id="CHEBI:18420"/>
    </cofactor>
</comment>
<evidence type="ECO:0000256" key="11">
    <source>
        <dbReference type="ARBA" id="ARBA00042436"/>
    </source>
</evidence>
<comment type="similarity">
    <text evidence="2">Belongs to the protein prenyltransferase subunit alpha family.</text>
</comment>
<name>A0A4P9XXG0_9FUNG</name>
<accession>A0A4P9XXG0</accession>
<organism evidence="14 15">
    <name type="scientific">Thamnocephalis sphaerospora</name>
    <dbReference type="NCBI Taxonomy" id="78915"/>
    <lineage>
        <taxon>Eukaryota</taxon>
        <taxon>Fungi</taxon>
        <taxon>Fungi incertae sedis</taxon>
        <taxon>Zoopagomycota</taxon>
        <taxon>Zoopagomycotina</taxon>
        <taxon>Zoopagomycetes</taxon>
        <taxon>Zoopagales</taxon>
        <taxon>Sigmoideomycetaceae</taxon>
        <taxon>Thamnocephalis</taxon>
    </lineage>
</organism>
<evidence type="ECO:0000256" key="12">
    <source>
        <dbReference type="ARBA" id="ARBA00043086"/>
    </source>
</evidence>